<dbReference type="InterPro" id="IPR029055">
    <property type="entry name" value="Ntn_hydrolases_N"/>
</dbReference>
<dbReference type="Gene3D" id="3.60.20.10">
    <property type="entry name" value="Glutamine Phosphoribosylpyrophosphate, subunit 1, domain 1"/>
    <property type="match status" value="1"/>
</dbReference>
<dbReference type="InterPro" id="IPR017932">
    <property type="entry name" value="GATase_2_dom"/>
</dbReference>
<dbReference type="CDD" id="cd01908">
    <property type="entry name" value="YafJ"/>
    <property type="match status" value="1"/>
</dbReference>
<dbReference type="PROSITE" id="PS51278">
    <property type="entry name" value="GATASE_TYPE_2"/>
    <property type="match status" value="1"/>
</dbReference>
<reference evidence="3 4" key="1">
    <citation type="submission" date="2018-04" db="EMBL/GenBank/DDBJ databases">
        <title>Genomic Encyclopedia of Archaeal and Bacterial Type Strains, Phase II (KMG-II): from individual species to whole genera.</title>
        <authorList>
            <person name="Goeker M."/>
        </authorList>
    </citation>
    <scope>NUCLEOTIDE SEQUENCE [LARGE SCALE GENOMIC DNA]</scope>
    <source>
        <strain evidence="3 4">DSM 25521</strain>
    </source>
</reference>
<evidence type="ECO:0000313" key="3">
    <source>
        <dbReference type="EMBL" id="PTM60751.1"/>
    </source>
</evidence>
<name>A0A2T4ZFQ4_9HYPH</name>
<protein>
    <submittedName>
        <fullName evidence="3">Glutamine amidotransferase</fullName>
    </submittedName>
</protein>
<dbReference type="OrthoDB" id="9804310at2"/>
<sequence length="256" mass="28361">MCRWMAYAGEPVFVDELLFRPCHSLIEQSRRAHEAKTGVNADGFGVGWYGERAVPGVFRDIMPAWSDENLRALAHQVRTRLFLAHVRASTGSPTSRVNCHPFSGGRWLFVHNGQIGDFARVRRRLEALVPDELYAERQGATDSELVFLLMRANGLERDPVTATRTTLATILAAMKESGANAPLRFTACFTDGETIHACRFSSDDKPPTLYCGRTEGGWLVVSEPLDTEGARWTAVPPDHWVTLKGAGPVVEPFALH</sequence>
<gene>
    <name evidence="3" type="ORF">C8P69_102133</name>
</gene>
<organism evidence="3 4">
    <name type="scientific">Phreatobacter oligotrophus</name>
    <dbReference type="NCBI Taxonomy" id="1122261"/>
    <lineage>
        <taxon>Bacteria</taxon>
        <taxon>Pseudomonadati</taxon>
        <taxon>Pseudomonadota</taxon>
        <taxon>Alphaproteobacteria</taxon>
        <taxon>Hyphomicrobiales</taxon>
        <taxon>Phreatobacteraceae</taxon>
        <taxon>Phreatobacter</taxon>
    </lineage>
</organism>
<dbReference type="GO" id="GO:0016740">
    <property type="term" value="F:transferase activity"/>
    <property type="evidence" value="ECO:0007669"/>
    <property type="project" value="UniProtKB-KW"/>
</dbReference>
<accession>A0A2T4ZFQ4</accession>
<keyword evidence="1 3" id="KW-0315">Glutamine amidotransferase</keyword>
<evidence type="ECO:0000313" key="4">
    <source>
        <dbReference type="Proteomes" id="UP000241808"/>
    </source>
</evidence>
<proteinExistence type="predicted"/>
<keyword evidence="3" id="KW-0808">Transferase</keyword>
<dbReference type="InterPro" id="IPR052373">
    <property type="entry name" value="Gamma-glu_amide_hydrolase"/>
</dbReference>
<evidence type="ECO:0000259" key="2">
    <source>
        <dbReference type="PROSITE" id="PS51278"/>
    </source>
</evidence>
<dbReference type="Pfam" id="PF13230">
    <property type="entry name" value="GATase_4"/>
    <property type="match status" value="1"/>
</dbReference>
<dbReference type="Proteomes" id="UP000241808">
    <property type="component" value="Unassembled WGS sequence"/>
</dbReference>
<dbReference type="RefSeq" id="WP_108174699.1">
    <property type="nucleotide sequence ID" value="NZ_PZZL01000002.1"/>
</dbReference>
<comment type="caution">
    <text evidence="3">The sequence shown here is derived from an EMBL/GenBank/DDBJ whole genome shotgun (WGS) entry which is preliminary data.</text>
</comment>
<keyword evidence="4" id="KW-1185">Reference proteome</keyword>
<dbReference type="PANTHER" id="PTHR43187">
    <property type="entry name" value="GLUTAMINE AMIDOTRANSFERASE DUG3-RELATED"/>
    <property type="match status" value="1"/>
</dbReference>
<dbReference type="SUPFAM" id="SSF56235">
    <property type="entry name" value="N-terminal nucleophile aminohydrolases (Ntn hydrolases)"/>
    <property type="match status" value="1"/>
</dbReference>
<evidence type="ECO:0000256" key="1">
    <source>
        <dbReference type="ARBA" id="ARBA00022962"/>
    </source>
</evidence>
<dbReference type="EMBL" id="PZZL01000002">
    <property type="protein sequence ID" value="PTM60751.1"/>
    <property type="molecule type" value="Genomic_DNA"/>
</dbReference>
<dbReference type="InterPro" id="IPR026869">
    <property type="entry name" value="EgtC-like"/>
</dbReference>
<dbReference type="PANTHER" id="PTHR43187:SF1">
    <property type="entry name" value="GLUTAMINE AMIDOTRANSFERASE DUG3-RELATED"/>
    <property type="match status" value="1"/>
</dbReference>
<dbReference type="AlphaFoldDB" id="A0A2T4ZFQ4"/>
<feature type="domain" description="Glutamine amidotransferase type-2" evidence="2">
    <location>
        <begin position="2"/>
        <end position="256"/>
    </location>
</feature>